<protein>
    <submittedName>
        <fullName evidence="3">Peptidoglycan/LPS O-acetylase OafA/YrhL</fullName>
    </submittedName>
</protein>
<feature type="transmembrane region" description="Helical" evidence="1">
    <location>
        <begin position="158"/>
        <end position="173"/>
    </location>
</feature>
<keyword evidence="1" id="KW-0472">Membrane</keyword>
<accession>A0A839V146</accession>
<feature type="transmembrane region" description="Helical" evidence="1">
    <location>
        <begin position="20"/>
        <end position="44"/>
    </location>
</feature>
<keyword evidence="1" id="KW-0812">Transmembrane</keyword>
<name>A0A839V146_9PROT</name>
<feature type="transmembrane region" description="Helical" evidence="1">
    <location>
        <begin position="333"/>
        <end position="353"/>
    </location>
</feature>
<keyword evidence="1" id="KW-1133">Transmembrane helix</keyword>
<evidence type="ECO:0000313" key="4">
    <source>
        <dbReference type="Proteomes" id="UP000557688"/>
    </source>
</evidence>
<sequence length="371" mass="39975">MTQPLASFEDTRHRLAGPDLARCIAIVCVLITHDGGLVAALLGVGLPLHLAFLGFFGVMLFFVLSGVLIGTLMLDLVERGAGLGDWWVFLRRRWARTLPAYAASLVIIAALTPLGGQGVDMAGLGRVWGFYATLTQNLFWRPVSPWFGQSWSLGVEEWFYLGFPALLVLAGWLRAPGRVGFGVVLTLFVVVPIGWRLGLAPDADWDEATSKIVACRLDSLACGVAAALAMRGCAGLRRLWAPCLAIGAAMVIGIWWSDCLPFPLWSEGVKRIVLFDVVGLGFALCMPAALRLRRLPRPAAGLVRSLSTHSYGLYLCHLPLALLTGELHARGLGALPCLVFLALATIGGAALSWRCIERPCLRLRPAQTPTG</sequence>
<dbReference type="GO" id="GO:0009103">
    <property type="term" value="P:lipopolysaccharide biosynthetic process"/>
    <property type="evidence" value="ECO:0007669"/>
    <property type="project" value="TreeGrafter"/>
</dbReference>
<dbReference type="PANTHER" id="PTHR23028:SF53">
    <property type="entry name" value="ACYL_TRANSF_3 DOMAIN-CONTAINING PROTEIN"/>
    <property type="match status" value="1"/>
</dbReference>
<evidence type="ECO:0000259" key="2">
    <source>
        <dbReference type="Pfam" id="PF01757"/>
    </source>
</evidence>
<dbReference type="PANTHER" id="PTHR23028">
    <property type="entry name" value="ACETYLTRANSFERASE"/>
    <property type="match status" value="1"/>
</dbReference>
<dbReference type="GO" id="GO:0016020">
    <property type="term" value="C:membrane"/>
    <property type="evidence" value="ECO:0007669"/>
    <property type="project" value="TreeGrafter"/>
</dbReference>
<evidence type="ECO:0000256" key="1">
    <source>
        <dbReference type="SAM" id="Phobius"/>
    </source>
</evidence>
<dbReference type="AlphaFoldDB" id="A0A839V146"/>
<dbReference type="RefSeq" id="WP_183275255.1">
    <property type="nucleotide sequence ID" value="NZ_JACHXV010000007.1"/>
</dbReference>
<dbReference type="Proteomes" id="UP000557688">
    <property type="component" value="Unassembled WGS sequence"/>
</dbReference>
<feature type="transmembrane region" description="Helical" evidence="1">
    <location>
        <begin position="211"/>
        <end position="230"/>
    </location>
</feature>
<feature type="transmembrane region" description="Helical" evidence="1">
    <location>
        <begin position="50"/>
        <end position="77"/>
    </location>
</feature>
<gene>
    <name evidence="3" type="ORF">FHR90_002244</name>
</gene>
<feature type="transmembrane region" description="Helical" evidence="1">
    <location>
        <begin position="239"/>
        <end position="257"/>
    </location>
</feature>
<dbReference type="InterPro" id="IPR050879">
    <property type="entry name" value="Acyltransferase_3"/>
</dbReference>
<feature type="transmembrane region" description="Helical" evidence="1">
    <location>
        <begin position="180"/>
        <end position="199"/>
    </location>
</feature>
<evidence type="ECO:0000313" key="3">
    <source>
        <dbReference type="EMBL" id="MBB3174403.1"/>
    </source>
</evidence>
<feature type="transmembrane region" description="Helical" evidence="1">
    <location>
        <begin position="272"/>
        <end position="290"/>
    </location>
</feature>
<dbReference type="EMBL" id="JACHXV010000007">
    <property type="protein sequence ID" value="MBB3174403.1"/>
    <property type="molecule type" value="Genomic_DNA"/>
</dbReference>
<feature type="transmembrane region" description="Helical" evidence="1">
    <location>
        <begin position="98"/>
        <end position="116"/>
    </location>
</feature>
<keyword evidence="4" id="KW-1185">Reference proteome</keyword>
<feature type="transmembrane region" description="Helical" evidence="1">
    <location>
        <begin position="311"/>
        <end position="327"/>
    </location>
</feature>
<reference evidence="3 4" key="1">
    <citation type="submission" date="2020-08" db="EMBL/GenBank/DDBJ databases">
        <title>Genomic Encyclopedia of Type Strains, Phase III (KMG-III): the genomes of soil and plant-associated and newly described type strains.</title>
        <authorList>
            <person name="Whitman W."/>
        </authorList>
    </citation>
    <scope>NUCLEOTIDE SEQUENCE [LARGE SCALE GENOMIC DNA]</scope>
    <source>
        <strain evidence="3 4">CECT 8088</strain>
    </source>
</reference>
<organism evidence="3 4">
    <name type="scientific">Endobacter medicaginis</name>
    <dbReference type="NCBI Taxonomy" id="1181271"/>
    <lineage>
        <taxon>Bacteria</taxon>
        <taxon>Pseudomonadati</taxon>
        <taxon>Pseudomonadota</taxon>
        <taxon>Alphaproteobacteria</taxon>
        <taxon>Acetobacterales</taxon>
        <taxon>Acetobacteraceae</taxon>
        <taxon>Endobacter</taxon>
    </lineage>
</organism>
<proteinExistence type="predicted"/>
<dbReference type="Pfam" id="PF01757">
    <property type="entry name" value="Acyl_transf_3"/>
    <property type="match status" value="1"/>
</dbReference>
<comment type="caution">
    <text evidence="3">The sequence shown here is derived from an EMBL/GenBank/DDBJ whole genome shotgun (WGS) entry which is preliminary data.</text>
</comment>
<dbReference type="GO" id="GO:0016747">
    <property type="term" value="F:acyltransferase activity, transferring groups other than amino-acyl groups"/>
    <property type="evidence" value="ECO:0007669"/>
    <property type="project" value="InterPro"/>
</dbReference>
<feature type="domain" description="Acyltransferase 3" evidence="2">
    <location>
        <begin position="16"/>
        <end position="351"/>
    </location>
</feature>
<dbReference type="InterPro" id="IPR002656">
    <property type="entry name" value="Acyl_transf_3_dom"/>
</dbReference>